<dbReference type="KEGG" id="mhd:Marky_0535"/>
<organism evidence="11 12">
    <name type="scientific">Marinithermus hydrothermalis (strain DSM 14884 / JCM 11576 / T1)</name>
    <dbReference type="NCBI Taxonomy" id="869210"/>
    <lineage>
        <taxon>Bacteria</taxon>
        <taxon>Thermotogati</taxon>
        <taxon>Deinococcota</taxon>
        <taxon>Deinococci</taxon>
        <taxon>Thermales</taxon>
        <taxon>Thermaceae</taxon>
        <taxon>Marinithermus</taxon>
    </lineage>
</organism>
<dbReference type="Proteomes" id="UP000007030">
    <property type="component" value="Chromosome"/>
</dbReference>
<dbReference type="NCBIfam" id="TIGR00761">
    <property type="entry name" value="argB"/>
    <property type="match status" value="1"/>
</dbReference>
<feature type="site" description="Transition state stabilizer" evidence="9">
    <location>
        <position position="207"/>
    </location>
</feature>
<gene>
    <name evidence="9" type="primary">argB</name>
    <name evidence="11" type="ordered locus">Marky_0535</name>
</gene>
<keyword evidence="2 9" id="KW-0055">Arginine biosynthesis</keyword>
<dbReference type="GO" id="GO:0005524">
    <property type="term" value="F:ATP binding"/>
    <property type="evidence" value="ECO:0007669"/>
    <property type="project" value="UniProtKB-UniRule"/>
</dbReference>
<keyword evidence="7 9" id="KW-0067">ATP-binding</keyword>
<dbReference type="InterPro" id="IPR037528">
    <property type="entry name" value="ArgB"/>
</dbReference>
<protein>
    <recommendedName>
        <fullName evidence="9">Acetylglutamate kinase</fullName>
        <ecNumber evidence="9">2.7.2.8</ecNumber>
    </recommendedName>
    <alternativeName>
        <fullName evidence="9">N-acetyl-L-glutamate 5-phosphotransferase</fullName>
    </alternativeName>
    <alternativeName>
        <fullName evidence="9">NAG kinase</fullName>
        <shortName evidence="9">NAGK</shortName>
    </alternativeName>
</protein>
<dbReference type="UniPathway" id="UPA00068">
    <property type="reaction ID" value="UER00107"/>
</dbReference>
<dbReference type="HOGENOM" id="CLU_053680_1_0_0"/>
<keyword evidence="4 9" id="KW-0808">Transferase</keyword>
<name>F2NNR3_MARHT</name>
<evidence type="ECO:0000259" key="10">
    <source>
        <dbReference type="Pfam" id="PF00696"/>
    </source>
</evidence>
<dbReference type="OrthoDB" id="9803155at2"/>
<evidence type="ECO:0000256" key="4">
    <source>
        <dbReference type="ARBA" id="ARBA00022679"/>
    </source>
</evidence>
<evidence type="ECO:0000256" key="1">
    <source>
        <dbReference type="ARBA" id="ARBA00004828"/>
    </source>
</evidence>
<feature type="binding site" evidence="9">
    <location>
        <begin position="33"/>
        <end position="34"/>
    </location>
    <ligand>
        <name>substrate</name>
    </ligand>
</feature>
<dbReference type="RefSeq" id="WP_013703340.1">
    <property type="nucleotide sequence ID" value="NC_015387.1"/>
</dbReference>
<dbReference type="InterPro" id="IPR036393">
    <property type="entry name" value="AceGlu_kinase-like_sf"/>
</dbReference>
<keyword evidence="5 9" id="KW-0547">Nucleotide-binding</keyword>
<dbReference type="PANTHER" id="PTHR23342:SF0">
    <property type="entry name" value="N-ACETYLGLUTAMATE SYNTHASE, MITOCHONDRIAL"/>
    <property type="match status" value="1"/>
</dbReference>
<dbReference type="PIRSF" id="PIRSF000728">
    <property type="entry name" value="NAGK"/>
    <property type="match status" value="1"/>
</dbReference>
<evidence type="ECO:0000256" key="2">
    <source>
        <dbReference type="ARBA" id="ARBA00022571"/>
    </source>
</evidence>
<dbReference type="GO" id="GO:0003991">
    <property type="term" value="F:acetylglutamate kinase activity"/>
    <property type="evidence" value="ECO:0007669"/>
    <property type="project" value="UniProtKB-UniRule"/>
</dbReference>
<keyword evidence="9" id="KW-0963">Cytoplasm</keyword>
<proteinExistence type="inferred from homology"/>
<comment type="catalytic activity">
    <reaction evidence="8 9">
        <text>N-acetyl-L-glutamate + ATP = N-acetyl-L-glutamyl 5-phosphate + ADP</text>
        <dbReference type="Rhea" id="RHEA:14629"/>
        <dbReference type="ChEBI" id="CHEBI:30616"/>
        <dbReference type="ChEBI" id="CHEBI:44337"/>
        <dbReference type="ChEBI" id="CHEBI:57936"/>
        <dbReference type="ChEBI" id="CHEBI:456216"/>
        <dbReference type="EC" id="2.7.2.8"/>
    </reaction>
</comment>
<dbReference type="Gene3D" id="3.40.1160.10">
    <property type="entry name" value="Acetylglutamate kinase-like"/>
    <property type="match status" value="1"/>
</dbReference>
<dbReference type="eggNOG" id="COG0548">
    <property type="taxonomic scope" value="Bacteria"/>
</dbReference>
<evidence type="ECO:0000256" key="5">
    <source>
        <dbReference type="ARBA" id="ARBA00022741"/>
    </source>
</evidence>
<dbReference type="SUPFAM" id="SSF53633">
    <property type="entry name" value="Carbamate kinase-like"/>
    <property type="match status" value="1"/>
</dbReference>
<comment type="subcellular location">
    <subcellularLocation>
        <location evidence="9">Cytoplasm</location>
    </subcellularLocation>
</comment>
<sequence>MRVVKVGGSLREAEALMQALAQSAGSLIVVHGGGPRIGAWLERLGFETRFHQGLRVTPPEQMEVIEQVLTQTGKVLASLLTRFGREALGLSGRDAALLKARPKDAALGRVGEVTAVNTALLEALLEAGLTPVIAPIGMDEIGPLNINADTAAGAVAGALSAPVVFLTNVPGVLADPTDPNSLYPELTRAEVHTLIQNGVIAGGMIPKVKAALAALEAGAPWVRIASGTPAHARNALNNTSGTRIIP</sequence>
<dbReference type="InterPro" id="IPR004662">
    <property type="entry name" value="AcgluKinase_fam"/>
</dbReference>
<reference evidence="11 12" key="1">
    <citation type="journal article" date="2012" name="Stand. Genomic Sci.">
        <title>Complete genome sequence of the aerobic, heterotroph Marinithermus hydrothermalis type strain (T1(T)) from a deep-sea hydrothermal vent chimney.</title>
        <authorList>
            <person name="Copeland A."/>
            <person name="Gu W."/>
            <person name="Yasawong M."/>
            <person name="Lapidus A."/>
            <person name="Lucas S."/>
            <person name="Deshpande S."/>
            <person name="Pagani I."/>
            <person name="Tapia R."/>
            <person name="Cheng J.F."/>
            <person name="Goodwin L.A."/>
            <person name="Pitluck S."/>
            <person name="Liolios K."/>
            <person name="Ivanova N."/>
            <person name="Mavromatis K."/>
            <person name="Mikhailova N."/>
            <person name="Pati A."/>
            <person name="Chen A."/>
            <person name="Palaniappan K."/>
            <person name="Land M."/>
            <person name="Pan C."/>
            <person name="Brambilla E.M."/>
            <person name="Rohde M."/>
            <person name="Tindall B.J."/>
            <person name="Sikorski J."/>
            <person name="Goker M."/>
            <person name="Detter J.C."/>
            <person name="Bristow J."/>
            <person name="Eisen J.A."/>
            <person name="Markowitz V."/>
            <person name="Hugenholtz P."/>
            <person name="Kyrpides N.C."/>
            <person name="Klenk H.P."/>
            <person name="Woyke T."/>
        </authorList>
    </citation>
    <scope>NUCLEOTIDE SEQUENCE [LARGE SCALE GENOMIC DNA]</scope>
    <source>
        <strain evidence="12">DSM 14884 / JCM 11576 / T1</strain>
    </source>
</reference>
<keyword evidence="12" id="KW-1185">Reference proteome</keyword>
<evidence type="ECO:0000256" key="7">
    <source>
        <dbReference type="ARBA" id="ARBA00022840"/>
    </source>
</evidence>
<keyword evidence="3 9" id="KW-0028">Amino-acid biosynthesis</keyword>
<dbReference type="GO" id="GO:0005737">
    <property type="term" value="C:cytoplasm"/>
    <property type="evidence" value="ECO:0007669"/>
    <property type="project" value="UniProtKB-SubCell"/>
</dbReference>
<dbReference type="InterPro" id="IPR001048">
    <property type="entry name" value="Asp/Glu/Uridylate_kinase"/>
</dbReference>
<dbReference type="STRING" id="869210.Marky_0535"/>
<dbReference type="PANTHER" id="PTHR23342">
    <property type="entry name" value="N-ACETYLGLUTAMATE SYNTHASE"/>
    <property type="match status" value="1"/>
</dbReference>
<dbReference type="EC" id="2.7.2.8" evidence="9"/>
<evidence type="ECO:0000313" key="12">
    <source>
        <dbReference type="Proteomes" id="UP000007030"/>
    </source>
</evidence>
<feature type="site" description="Transition state stabilizer" evidence="9">
    <location>
        <position position="5"/>
    </location>
</feature>
<comment type="similarity">
    <text evidence="9">Belongs to the acetylglutamate kinase family. ArgB subfamily.</text>
</comment>
<evidence type="ECO:0000313" key="11">
    <source>
        <dbReference type="EMBL" id="AEB11287.1"/>
    </source>
</evidence>
<accession>F2NNR3</accession>
<feature type="binding site" evidence="9">
    <location>
        <position position="55"/>
    </location>
    <ligand>
        <name>substrate</name>
    </ligand>
</feature>
<dbReference type="CDD" id="cd04238">
    <property type="entry name" value="AAK_NAGK-like"/>
    <property type="match status" value="1"/>
</dbReference>
<evidence type="ECO:0000256" key="9">
    <source>
        <dbReference type="HAMAP-Rule" id="MF_00082"/>
    </source>
</evidence>
<dbReference type="HAMAP" id="MF_00082">
    <property type="entry name" value="ArgB"/>
    <property type="match status" value="1"/>
</dbReference>
<evidence type="ECO:0000256" key="8">
    <source>
        <dbReference type="ARBA" id="ARBA00048141"/>
    </source>
</evidence>
<evidence type="ECO:0000256" key="3">
    <source>
        <dbReference type="ARBA" id="ARBA00022605"/>
    </source>
</evidence>
<dbReference type="AlphaFoldDB" id="F2NNR3"/>
<comment type="function">
    <text evidence="9">Catalyzes the ATP-dependent phosphorylation of N-acetyl-L-glutamate.</text>
</comment>
<dbReference type="EMBL" id="CP002630">
    <property type="protein sequence ID" value="AEB11287.1"/>
    <property type="molecule type" value="Genomic_DNA"/>
</dbReference>
<keyword evidence="6 9" id="KW-0418">Kinase</keyword>
<feature type="domain" description="Aspartate/glutamate/uridylate kinase" evidence="10">
    <location>
        <begin position="2"/>
        <end position="225"/>
    </location>
</feature>
<feature type="binding site" evidence="9">
    <location>
        <position position="145"/>
    </location>
    <ligand>
        <name>substrate</name>
    </ligand>
</feature>
<evidence type="ECO:0000256" key="6">
    <source>
        <dbReference type="ARBA" id="ARBA00022777"/>
    </source>
</evidence>
<comment type="pathway">
    <text evidence="1 9">Amino-acid biosynthesis; L-arginine biosynthesis; N(2)-acetyl-L-ornithine from L-glutamate: step 2/4.</text>
</comment>
<dbReference type="Pfam" id="PF00696">
    <property type="entry name" value="AA_kinase"/>
    <property type="match status" value="1"/>
</dbReference>
<dbReference type="GO" id="GO:0042450">
    <property type="term" value="P:L-arginine biosynthetic process via ornithine"/>
    <property type="evidence" value="ECO:0007669"/>
    <property type="project" value="UniProtKB-UniRule"/>
</dbReference>